<name>A0A852R3V2_9MICO</name>
<keyword evidence="3" id="KW-1185">Reference proteome</keyword>
<gene>
    <name evidence="2" type="ORF">BJ960_000451</name>
</gene>
<evidence type="ECO:0000313" key="3">
    <source>
        <dbReference type="Proteomes" id="UP000586095"/>
    </source>
</evidence>
<protein>
    <submittedName>
        <fullName evidence="2">Uncharacterized protein</fullName>
    </submittedName>
</protein>
<dbReference type="Proteomes" id="UP000586095">
    <property type="component" value="Unassembled WGS sequence"/>
</dbReference>
<evidence type="ECO:0000256" key="1">
    <source>
        <dbReference type="SAM" id="MobiDB-lite"/>
    </source>
</evidence>
<evidence type="ECO:0000313" key="2">
    <source>
        <dbReference type="EMBL" id="NYD25648.1"/>
    </source>
</evidence>
<proteinExistence type="predicted"/>
<sequence>MQHDPQDDPSGEAPTSSESTAGGAESDGLLDRIELIESQPLDRRAQGFEQLHDELLAELQRSDTEGA</sequence>
<dbReference type="RefSeq" id="WP_185988352.1">
    <property type="nucleotide sequence ID" value="NZ_BAAALZ010000002.1"/>
</dbReference>
<comment type="caution">
    <text evidence="2">The sequence shown here is derived from an EMBL/GenBank/DDBJ whole genome shotgun (WGS) entry which is preliminary data.</text>
</comment>
<feature type="region of interest" description="Disordered" evidence="1">
    <location>
        <begin position="1"/>
        <end position="30"/>
    </location>
</feature>
<organism evidence="2 3">
    <name type="scientific">Leucobacter aridicollis</name>
    <dbReference type="NCBI Taxonomy" id="283878"/>
    <lineage>
        <taxon>Bacteria</taxon>
        <taxon>Bacillati</taxon>
        <taxon>Actinomycetota</taxon>
        <taxon>Actinomycetes</taxon>
        <taxon>Micrococcales</taxon>
        <taxon>Microbacteriaceae</taxon>
        <taxon>Leucobacter</taxon>
    </lineage>
</organism>
<dbReference type="AlphaFoldDB" id="A0A852R3V2"/>
<accession>A0A852R3V2</accession>
<reference evidence="2 3" key="1">
    <citation type="submission" date="2020-07" db="EMBL/GenBank/DDBJ databases">
        <title>Sequencing the genomes of 1000 actinobacteria strains.</title>
        <authorList>
            <person name="Klenk H.-P."/>
        </authorList>
    </citation>
    <scope>NUCLEOTIDE SEQUENCE [LARGE SCALE GENOMIC DNA]</scope>
    <source>
        <strain evidence="2 3">DSM 17380</strain>
    </source>
</reference>
<dbReference type="EMBL" id="JACCBD010000001">
    <property type="protein sequence ID" value="NYD25648.1"/>
    <property type="molecule type" value="Genomic_DNA"/>
</dbReference>